<feature type="compositionally biased region" description="Basic and acidic residues" evidence="1">
    <location>
        <begin position="598"/>
        <end position="608"/>
    </location>
</feature>
<dbReference type="InterPro" id="IPR029625">
    <property type="entry name" value="FAM169"/>
</dbReference>
<dbReference type="SUPFAM" id="SSF55729">
    <property type="entry name" value="Acyl-CoA N-acyltransferases (Nat)"/>
    <property type="match status" value="1"/>
</dbReference>
<feature type="compositionally biased region" description="Polar residues" evidence="1">
    <location>
        <begin position="730"/>
        <end position="742"/>
    </location>
</feature>
<dbReference type="Gene3D" id="3.40.630.30">
    <property type="match status" value="1"/>
</dbReference>
<feature type="compositionally biased region" description="Basic residues" evidence="1">
    <location>
        <begin position="835"/>
        <end position="849"/>
    </location>
</feature>
<dbReference type="InterPro" id="IPR016181">
    <property type="entry name" value="Acyl_CoA_acyltransferase"/>
</dbReference>
<feature type="compositionally biased region" description="Basic and acidic residues" evidence="1">
    <location>
        <begin position="801"/>
        <end position="819"/>
    </location>
</feature>
<accession>C3YQ15</accession>
<feature type="compositionally biased region" description="Acidic residues" evidence="1">
    <location>
        <begin position="375"/>
        <end position="384"/>
    </location>
</feature>
<evidence type="ECO:0000313" key="2">
    <source>
        <dbReference type="EMBL" id="EEN57653.1"/>
    </source>
</evidence>
<feature type="region of interest" description="Disordered" evidence="1">
    <location>
        <begin position="363"/>
        <end position="869"/>
    </location>
</feature>
<evidence type="ECO:0000256" key="1">
    <source>
        <dbReference type="SAM" id="MobiDB-lite"/>
    </source>
</evidence>
<dbReference type="eggNOG" id="ENOG502QPRQ">
    <property type="taxonomic scope" value="Eukaryota"/>
</dbReference>
<feature type="compositionally biased region" description="Acidic residues" evidence="1">
    <location>
        <begin position="609"/>
        <end position="624"/>
    </location>
</feature>
<reference evidence="2" key="1">
    <citation type="journal article" date="2008" name="Nature">
        <title>The amphioxus genome and the evolution of the chordate karyotype.</title>
        <authorList>
            <consortium name="US DOE Joint Genome Institute (JGI-PGF)"/>
            <person name="Putnam N.H."/>
            <person name="Butts T."/>
            <person name="Ferrier D.E.K."/>
            <person name="Furlong R.F."/>
            <person name="Hellsten U."/>
            <person name="Kawashima T."/>
            <person name="Robinson-Rechavi M."/>
            <person name="Shoguchi E."/>
            <person name="Terry A."/>
            <person name="Yu J.-K."/>
            <person name="Benito-Gutierrez E.L."/>
            <person name="Dubchak I."/>
            <person name="Garcia-Fernandez J."/>
            <person name="Gibson-Brown J.J."/>
            <person name="Grigoriev I.V."/>
            <person name="Horton A.C."/>
            <person name="de Jong P.J."/>
            <person name="Jurka J."/>
            <person name="Kapitonov V.V."/>
            <person name="Kohara Y."/>
            <person name="Kuroki Y."/>
            <person name="Lindquist E."/>
            <person name="Lucas S."/>
            <person name="Osoegawa K."/>
            <person name="Pennacchio L.A."/>
            <person name="Salamov A.A."/>
            <person name="Satou Y."/>
            <person name="Sauka-Spengler T."/>
            <person name="Schmutz J."/>
            <person name="Shin-I T."/>
            <person name="Toyoda A."/>
            <person name="Bronner-Fraser M."/>
            <person name="Fujiyama A."/>
            <person name="Holland L.Z."/>
            <person name="Holland P.W.H."/>
            <person name="Satoh N."/>
            <person name="Rokhsar D.S."/>
        </authorList>
    </citation>
    <scope>NUCLEOTIDE SEQUENCE [LARGE SCALE GENOMIC DNA]</scope>
    <source>
        <strain evidence="2">S238N-H82</strain>
        <tissue evidence="2">Testes</tissue>
    </source>
</reference>
<feature type="compositionally biased region" description="Acidic residues" evidence="1">
    <location>
        <begin position="476"/>
        <end position="524"/>
    </location>
</feature>
<dbReference type="EMBL" id="GG666539">
    <property type="protein sequence ID" value="EEN57653.1"/>
    <property type="molecule type" value="Genomic_DNA"/>
</dbReference>
<dbReference type="AlphaFoldDB" id="C3YQ15"/>
<protein>
    <recommendedName>
        <fullName evidence="3">N-acetyltransferase domain-containing protein</fullName>
    </recommendedName>
</protein>
<dbReference type="PANTHER" id="PTHR22442:SF10">
    <property type="entry name" value="N-ACETYLTRANSFERASE, GNAT FAMILY-RELATED"/>
    <property type="match status" value="1"/>
</dbReference>
<name>C3YQ15_BRAFL</name>
<feature type="compositionally biased region" description="Basic and acidic residues" evidence="1">
    <location>
        <begin position="749"/>
        <end position="762"/>
    </location>
</feature>
<sequence>MAKEGSVRGLFPVDILTSTTIPEKGEAADFISTLSYNGKEAEILQCSKCSGQVAATRATVSVQAIFSSFSDYSVPSLYCGKCHFPCLFPVDILTSSTIPEKGEAADFVSTLSYNGKEAEVLQCSKCSGQVAATRATVSVQAIFSSFSDYSVPSLYCGKCHFPFVGLHVADEWWTVEELLTSRDSSRQGFHKVETLGERLVLFVLNRIVYRCCDMDSNTDSPFLTHSAKETAKLLWVDGKAVGFYTVKLKGTLCHAFLNKVYGLNLIDTIFIRKSYRNRGYGLQLLEDILESHSEGNVGFSYPMSDSMYAVCYKYLQSHVEDRDYLWECLAPGDEMQRANIWLQLHGERKAIAQAVEAKISLTTPVNGDMGSSEENSMEVEESADDSVCTPSEEEVTKPEQPEGSQENDIMMQEEVEDQEEEDKVEKEKEEEVPEATEDEMEEEEMESQVEEEEVQVVDVEEEGKDEKHSDKVQVEETADEEVEETNEEEEQIPEEVEVEEEKVEEEKVDEEKVEEAVTEEEEEEEKKQEDAPEALDGNVGVTDTSGAEDVAAVVESIDHADAAEITENGDEEKQEDAEAEPLQKDEEELHDNELETEATLKDKDTADKADEDPDSGSPAEEAEPENVVVEEGCETTGSQVEDASTAAVTTQQDNAGQETEATEESTAAEDAVPHGEPDAPPAEVEEEPVQYNDTAVEAEEMEEEKAEEKLSHKPETAAVEGTEKIDMSGEASTSQEGTQVQELPTEPLACKENEASGSKDQDSADSSQEDVEEVKQKRGRGRPRKNAREAKAPQETEENEMFDKENTTDEELSTGKDQDTGESSQDEETEELKKPQRRTPRGKGRKRRSKMTEDEENVPSPRVSKRRKV</sequence>
<dbReference type="STRING" id="7739.C3YQ15"/>
<feature type="compositionally biased region" description="Basic and acidic residues" evidence="1">
    <location>
        <begin position="464"/>
        <end position="474"/>
    </location>
</feature>
<feature type="compositionally biased region" description="Acidic residues" evidence="1">
    <location>
        <begin position="411"/>
        <end position="422"/>
    </location>
</feature>
<proteinExistence type="predicted"/>
<evidence type="ECO:0008006" key="3">
    <source>
        <dbReference type="Google" id="ProtNLM"/>
    </source>
</evidence>
<feature type="compositionally biased region" description="Acidic residues" evidence="1">
    <location>
        <begin position="567"/>
        <end position="596"/>
    </location>
</feature>
<organism>
    <name type="scientific">Branchiostoma floridae</name>
    <name type="common">Florida lancelet</name>
    <name type="synonym">Amphioxus</name>
    <dbReference type="NCBI Taxonomy" id="7739"/>
    <lineage>
        <taxon>Eukaryota</taxon>
        <taxon>Metazoa</taxon>
        <taxon>Chordata</taxon>
        <taxon>Cephalochordata</taxon>
        <taxon>Leptocardii</taxon>
        <taxon>Amphioxiformes</taxon>
        <taxon>Branchiostomatidae</taxon>
        <taxon>Branchiostoma</taxon>
    </lineage>
</organism>
<dbReference type="PANTHER" id="PTHR22442">
    <property type="match status" value="1"/>
</dbReference>
<dbReference type="CDD" id="cd04301">
    <property type="entry name" value="NAT_SF"/>
    <property type="match status" value="1"/>
</dbReference>
<feature type="compositionally biased region" description="Polar residues" evidence="1">
    <location>
        <begin position="635"/>
        <end position="657"/>
    </location>
</feature>
<feature type="compositionally biased region" description="Basic and acidic residues" evidence="1">
    <location>
        <begin position="706"/>
        <end position="727"/>
    </location>
</feature>
<dbReference type="InParanoid" id="C3YQ15"/>
<feature type="compositionally biased region" description="Acidic residues" evidence="1">
    <location>
        <begin position="696"/>
        <end position="705"/>
    </location>
</feature>
<gene>
    <name evidence="2" type="ORF">BRAFLDRAFT_124318</name>
</gene>
<feature type="compositionally biased region" description="Acidic residues" evidence="1">
    <location>
        <begin position="430"/>
        <end position="463"/>
    </location>
</feature>